<dbReference type="AlphaFoldDB" id="A0A7X0IIU4"/>
<feature type="region of interest" description="Disordered" evidence="1">
    <location>
        <begin position="257"/>
        <end position="286"/>
    </location>
</feature>
<organism evidence="2 3">
    <name type="scientific">Sphaerisporangium rubeum</name>
    <dbReference type="NCBI Taxonomy" id="321317"/>
    <lineage>
        <taxon>Bacteria</taxon>
        <taxon>Bacillati</taxon>
        <taxon>Actinomycetota</taxon>
        <taxon>Actinomycetes</taxon>
        <taxon>Streptosporangiales</taxon>
        <taxon>Streptosporangiaceae</taxon>
        <taxon>Sphaerisporangium</taxon>
    </lineage>
</organism>
<proteinExistence type="predicted"/>
<dbReference type="PANTHER" id="PTHR40053">
    <property type="entry name" value="SPORULATION-CONTROL PROTEIN SPO0M"/>
    <property type="match status" value="1"/>
</dbReference>
<comment type="caution">
    <text evidence="2">The sequence shown here is derived from an EMBL/GenBank/DDBJ whole genome shotgun (WGS) entry which is preliminary data.</text>
</comment>
<dbReference type="Pfam" id="PF07070">
    <property type="entry name" value="Spo0M"/>
    <property type="match status" value="1"/>
</dbReference>
<sequence>MVFKRMLSAFGVGAPSVDTVLATTRVRPGGTLSGEVRLKGGDVDAEIEHITLGLVSRVEAEHGADEQVGVVEFFRGQVSGPFTLREGEDRMLPFELHVPWETPVTEVMGQHLRGMSLGVRTELAIAKAVDKGDLDVFQVEPLPAQEAVLQGFGRLGFAFRSADLEVGQIFGVSQQLPFYQEIEFYPPPAYQGQVNEVELTFVAGPGGMDVIVEADRRGGAFGGGDATARWQTTHADAEGRDWAAEINAWLGGLRQNSHGGHHSYQDNHPYQGHDGYHDPHHHGHHGGPGVGGVVAAGAAGVAGGFLAAEAVDEIGDFFEGEEED</sequence>
<dbReference type="InterPro" id="IPR009776">
    <property type="entry name" value="Spore_0_M"/>
</dbReference>
<evidence type="ECO:0000256" key="1">
    <source>
        <dbReference type="SAM" id="MobiDB-lite"/>
    </source>
</evidence>
<dbReference type="Proteomes" id="UP000555564">
    <property type="component" value="Unassembled WGS sequence"/>
</dbReference>
<evidence type="ECO:0000313" key="2">
    <source>
        <dbReference type="EMBL" id="MBB6475750.1"/>
    </source>
</evidence>
<keyword evidence="3" id="KW-1185">Reference proteome</keyword>
<dbReference type="RefSeq" id="WP_184985308.1">
    <property type="nucleotide sequence ID" value="NZ_BAAALO010000019.1"/>
</dbReference>
<name>A0A7X0IIU4_9ACTN</name>
<accession>A0A7X0IIU4</accession>
<gene>
    <name evidence="2" type="ORF">BJ992_005181</name>
</gene>
<dbReference type="PANTHER" id="PTHR40053:SF1">
    <property type="entry name" value="SPORULATION-CONTROL PROTEIN SPO0M"/>
    <property type="match status" value="1"/>
</dbReference>
<protein>
    <submittedName>
        <fullName evidence="2">Sporulation-control protein</fullName>
    </submittedName>
</protein>
<reference evidence="2 3" key="1">
    <citation type="submission" date="2020-08" db="EMBL/GenBank/DDBJ databases">
        <title>Sequencing the genomes of 1000 actinobacteria strains.</title>
        <authorList>
            <person name="Klenk H.-P."/>
        </authorList>
    </citation>
    <scope>NUCLEOTIDE SEQUENCE [LARGE SCALE GENOMIC DNA]</scope>
    <source>
        <strain evidence="2 3">DSM 44936</strain>
    </source>
</reference>
<dbReference type="EMBL" id="JACHIU010000001">
    <property type="protein sequence ID" value="MBB6475750.1"/>
    <property type="molecule type" value="Genomic_DNA"/>
</dbReference>
<evidence type="ECO:0000313" key="3">
    <source>
        <dbReference type="Proteomes" id="UP000555564"/>
    </source>
</evidence>